<comment type="catalytic activity">
    <reaction evidence="1">
        <text>a 1,2-diacyl-sn-glycero-3-phosphocholine + H2O = a 1,2-diacyl-sn-glycero-3-phosphate + choline + H(+)</text>
        <dbReference type="Rhea" id="RHEA:14445"/>
        <dbReference type="ChEBI" id="CHEBI:15354"/>
        <dbReference type="ChEBI" id="CHEBI:15377"/>
        <dbReference type="ChEBI" id="CHEBI:15378"/>
        <dbReference type="ChEBI" id="CHEBI:57643"/>
        <dbReference type="ChEBI" id="CHEBI:58608"/>
        <dbReference type="EC" id="3.1.4.4"/>
    </reaction>
</comment>
<evidence type="ECO:0000256" key="3">
    <source>
        <dbReference type="ARBA" id="ARBA00012027"/>
    </source>
</evidence>
<evidence type="ECO:0000256" key="6">
    <source>
        <dbReference type="ARBA" id="ARBA00023098"/>
    </source>
</evidence>
<dbReference type="GO" id="GO:0016042">
    <property type="term" value="P:lipid catabolic process"/>
    <property type="evidence" value="ECO:0007669"/>
    <property type="project" value="UniProtKB-KW"/>
</dbReference>
<keyword evidence="6" id="KW-0443">Lipid metabolism</keyword>
<evidence type="ECO:0000313" key="8">
    <source>
        <dbReference type="EMBL" id="OFC62024.1"/>
    </source>
</evidence>
<name>A0A1E7YZX9_9PROT</name>
<evidence type="ECO:0000256" key="4">
    <source>
        <dbReference type="ARBA" id="ARBA00022801"/>
    </source>
</evidence>
<dbReference type="PANTHER" id="PTHR43856">
    <property type="entry name" value="CARDIOLIPIN HYDROLASE"/>
    <property type="match status" value="1"/>
</dbReference>
<dbReference type="GO" id="GO:0004630">
    <property type="term" value="F:phospholipase D activity"/>
    <property type="evidence" value="ECO:0007669"/>
    <property type="project" value="UniProtKB-EC"/>
</dbReference>
<feature type="domain" description="Phospholipase D-like" evidence="7">
    <location>
        <begin position="194"/>
        <end position="291"/>
    </location>
</feature>
<dbReference type="CDD" id="cd09128">
    <property type="entry name" value="PLDc_unchar1_2"/>
    <property type="match status" value="1"/>
</dbReference>
<feature type="domain" description="Phospholipase D-like" evidence="7">
    <location>
        <begin position="14"/>
        <end position="148"/>
    </location>
</feature>
<dbReference type="GO" id="GO:0016891">
    <property type="term" value="F:RNA endonuclease activity producing 5'-phosphomonoesters, hydrolytic mechanism"/>
    <property type="evidence" value="ECO:0007669"/>
    <property type="project" value="TreeGrafter"/>
</dbReference>
<sequence>MMLFVEPHSGPQPVIQVITDARRQVDLNVYYLSSRPILSALQRAARRGVQVRVILDEKPYGMRPAQVRKEAENLQRIGARFHWAPARFEQSGGHWAFDHAKYVCNGHECEIGTANYDWSAFHRNREYLYVTRNPRVVTAARAVFAADWAGQRAPAWAHEALVLSPGSQADLVALLSRPGPVEVDSEEMGDDRAILAALAAKGSSARVILPSSISRQDRRNVSWLVEHGVQVRLLPKRPVYMHAKMILAGGEAFIGSENFSEASLNENREMGVVLTGPRDLAALSQSFEEDWSRARPFSGSTREAGGYRSESWWHHWSYRR</sequence>
<gene>
    <name evidence="8" type="ORF">BAE30_03200</name>
</gene>
<evidence type="ECO:0000256" key="1">
    <source>
        <dbReference type="ARBA" id="ARBA00000798"/>
    </source>
</evidence>
<dbReference type="Gene3D" id="3.30.870.10">
    <property type="entry name" value="Endonuclease Chain A"/>
    <property type="match status" value="2"/>
</dbReference>
<dbReference type="SUPFAM" id="SSF56024">
    <property type="entry name" value="Phospholipase D/nuclease"/>
    <property type="match status" value="2"/>
</dbReference>
<evidence type="ECO:0000259" key="7">
    <source>
        <dbReference type="Pfam" id="PF13091"/>
    </source>
</evidence>
<organism evidence="8 9">
    <name type="scientific">Acidithiobacillus caldus</name>
    <dbReference type="NCBI Taxonomy" id="33059"/>
    <lineage>
        <taxon>Bacteria</taxon>
        <taxon>Pseudomonadati</taxon>
        <taxon>Pseudomonadota</taxon>
        <taxon>Acidithiobacillia</taxon>
        <taxon>Acidithiobacillales</taxon>
        <taxon>Acidithiobacillaceae</taxon>
        <taxon>Acidithiobacillus</taxon>
    </lineage>
</organism>
<dbReference type="Proteomes" id="UP000175707">
    <property type="component" value="Unassembled WGS sequence"/>
</dbReference>
<reference evidence="8 9" key="1">
    <citation type="submission" date="2016-06" db="EMBL/GenBank/DDBJ databases">
        <title>Gene turnover analysis identifies the evolutionary adaptation of the extremophile Acidithiobacillus caldus.</title>
        <authorList>
            <person name="Zhang X."/>
        </authorList>
    </citation>
    <scope>NUCLEOTIDE SEQUENCE [LARGE SCALE GENOMIC DNA]</scope>
    <source>
        <strain evidence="8 9">S1</strain>
    </source>
</reference>
<comment type="caution">
    <text evidence="8">The sequence shown here is derived from an EMBL/GenBank/DDBJ whole genome shotgun (WGS) entry which is preliminary data.</text>
</comment>
<dbReference type="InterPro" id="IPR025202">
    <property type="entry name" value="PLD-like_dom"/>
</dbReference>
<dbReference type="EC" id="3.1.4.4" evidence="3"/>
<dbReference type="PANTHER" id="PTHR43856:SF1">
    <property type="entry name" value="MITOCHONDRIAL CARDIOLIPIN HYDROLASE"/>
    <property type="match status" value="1"/>
</dbReference>
<dbReference type="EMBL" id="LZYH01000298">
    <property type="protein sequence ID" value="OFC62024.1"/>
    <property type="molecule type" value="Genomic_DNA"/>
</dbReference>
<proteinExistence type="inferred from homology"/>
<comment type="similarity">
    <text evidence="2">Belongs to the phospholipase D family.</text>
</comment>
<dbReference type="Pfam" id="PF13091">
    <property type="entry name" value="PLDc_2"/>
    <property type="match status" value="2"/>
</dbReference>
<evidence type="ECO:0000256" key="2">
    <source>
        <dbReference type="ARBA" id="ARBA00008664"/>
    </source>
</evidence>
<keyword evidence="4" id="KW-0378">Hydrolase</keyword>
<keyword evidence="5" id="KW-0442">Lipid degradation</keyword>
<protein>
    <recommendedName>
        <fullName evidence="3">phospholipase D</fullName>
        <ecNumber evidence="3">3.1.4.4</ecNumber>
    </recommendedName>
</protein>
<accession>A0A1E7YZX9</accession>
<dbReference type="InterPro" id="IPR051406">
    <property type="entry name" value="PLD_domain"/>
</dbReference>
<evidence type="ECO:0000256" key="5">
    <source>
        <dbReference type="ARBA" id="ARBA00022963"/>
    </source>
</evidence>
<dbReference type="AlphaFoldDB" id="A0A1E7YZX9"/>
<evidence type="ECO:0000313" key="9">
    <source>
        <dbReference type="Proteomes" id="UP000175707"/>
    </source>
</evidence>